<dbReference type="Gene3D" id="2.120.10.30">
    <property type="entry name" value="TolB, C-terminal domain"/>
    <property type="match status" value="1"/>
</dbReference>
<keyword evidence="3" id="KW-1185">Reference proteome</keyword>
<comment type="caution">
    <text evidence="2">The sequence shown here is derived from an EMBL/GenBank/DDBJ whole genome shotgun (WGS) entry which is preliminary data.</text>
</comment>
<reference evidence="2 3" key="1">
    <citation type="submission" date="2017-05" db="EMBL/GenBank/DDBJ databases">
        <title>Functional genome analysis of Paenibacillus pasadenensis strain R16: insights on endophytic life style and antifungal activity.</title>
        <authorList>
            <person name="Passera A."/>
            <person name="Marcolungo L."/>
            <person name="Casati P."/>
            <person name="Brasca M."/>
            <person name="Quaglino F."/>
            <person name="Delledonne M."/>
        </authorList>
    </citation>
    <scope>NUCLEOTIDE SEQUENCE [LARGE SCALE GENOMIC DNA]</scope>
    <source>
        <strain evidence="2 3">R16</strain>
    </source>
</reference>
<evidence type="ECO:0000313" key="3">
    <source>
        <dbReference type="Proteomes" id="UP000234789"/>
    </source>
</evidence>
<dbReference type="InterPro" id="IPR011659">
    <property type="entry name" value="WD40"/>
</dbReference>
<name>A0A2N5NB39_9BACL</name>
<evidence type="ECO:0000256" key="1">
    <source>
        <dbReference type="ARBA" id="ARBA00009820"/>
    </source>
</evidence>
<dbReference type="SUPFAM" id="SSF82171">
    <property type="entry name" value="DPP6 N-terminal domain-like"/>
    <property type="match status" value="1"/>
</dbReference>
<dbReference type="Pfam" id="PF07676">
    <property type="entry name" value="PD40"/>
    <property type="match status" value="4"/>
</dbReference>
<comment type="similarity">
    <text evidence="1">Belongs to the TolB family.</text>
</comment>
<proteinExistence type="inferred from homology"/>
<dbReference type="PANTHER" id="PTHR36842:SF1">
    <property type="entry name" value="PROTEIN TOLB"/>
    <property type="match status" value="1"/>
</dbReference>
<dbReference type="EMBL" id="NFEZ01000003">
    <property type="protein sequence ID" value="PLT47569.1"/>
    <property type="molecule type" value="Genomic_DNA"/>
</dbReference>
<organism evidence="2 3">
    <name type="scientific">Paenibacillus pasadenensis</name>
    <dbReference type="NCBI Taxonomy" id="217090"/>
    <lineage>
        <taxon>Bacteria</taxon>
        <taxon>Bacillati</taxon>
        <taxon>Bacillota</taxon>
        <taxon>Bacilli</taxon>
        <taxon>Bacillales</taxon>
        <taxon>Paenibacillaceae</taxon>
        <taxon>Paenibacillus</taxon>
    </lineage>
</organism>
<sequence>MFPHEEGLRLAQERGVTSVLETVDVSTGARRARAEFEALIEAPNWTPDGKRLIFNSGGRLYAFELEGGAVAEIGSGFADRCNNDHVLSPDGRRIAVSHHTEGDGRSRVYVLPVEGGEPRLVTPLGPSYLHGWSPDGRTLAYCAERGGAYDIYVIGSDGGEERRLTDAPGLDDGPEYAPDGRIWFNSTRSGLMQLWRMEPDGGGQRQMTFDEHRNSWFPHPSPDGRLVAYLAYRAGDVEPADHPPNRQVELRLLPALGGESRLLAELFGGQGTINVNSWSPDSRELAFVSYRQAGGEMGKEKGERT</sequence>
<accession>A0A2N5NB39</accession>
<evidence type="ECO:0000313" key="2">
    <source>
        <dbReference type="EMBL" id="PLT47569.1"/>
    </source>
</evidence>
<dbReference type="PANTHER" id="PTHR36842">
    <property type="entry name" value="PROTEIN TOLB HOMOLOG"/>
    <property type="match status" value="1"/>
</dbReference>
<dbReference type="InterPro" id="IPR011042">
    <property type="entry name" value="6-blade_b-propeller_TolB-like"/>
</dbReference>
<dbReference type="Proteomes" id="UP000234789">
    <property type="component" value="Unassembled WGS sequence"/>
</dbReference>
<protein>
    <submittedName>
        <fullName evidence="2">TolB protein, involved in the tonb-independent uptake of group A colicin</fullName>
    </submittedName>
</protein>
<dbReference type="AlphaFoldDB" id="A0A2N5NB39"/>
<gene>
    <name evidence="2" type="ORF">B8V81_1793</name>
</gene>
<dbReference type="RefSeq" id="WP_101808168.1">
    <property type="nucleotide sequence ID" value="NZ_NFEZ01000003.1"/>
</dbReference>